<comment type="subcellular location">
    <subcellularLocation>
        <location evidence="1 5 6">Nucleus</location>
    </subcellularLocation>
</comment>
<dbReference type="PANTHER" id="PTHR24333:SF8">
    <property type="entry name" value="HOMEOBOX PROTEIN CEH-62"/>
    <property type="match status" value="1"/>
</dbReference>
<dbReference type="EMBL" id="DQ451871">
    <property type="protein sequence ID" value="ABE68630.1"/>
    <property type="molecule type" value="Genomic_DNA"/>
</dbReference>
<evidence type="ECO:0000256" key="4">
    <source>
        <dbReference type="ARBA" id="ARBA00023242"/>
    </source>
</evidence>
<dbReference type="InterPro" id="IPR009057">
    <property type="entry name" value="Homeodomain-like_sf"/>
</dbReference>
<evidence type="ECO:0000313" key="10">
    <source>
        <dbReference type="EMBL" id="ABE68630.1"/>
    </source>
</evidence>
<dbReference type="GO" id="GO:0000981">
    <property type="term" value="F:DNA-binding transcription factor activity, RNA polymerase II-specific"/>
    <property type="evidence" value="ECO:0007669"/>
    <property type="project" value="InterPro"/>
</dbReference>
<feature type="DNA-binding region" description="Homeobox" evidence="5">
    <location>
        <begin position="154"/>
        <end position="213"/>
    </location>
</feature>
<evidence type="ECO:0000313" key="9">
    <source>
        <dbReference type="EMBL" id="AAB48008.1"/>
    </source>
</evidence>
<dbReference type="AlphaFoldDB" id="Q24780"/>
<dbReference type="Pfam" id="PF00046">
    <property type="entry name" value="Homeodomain"/>
    <property type="match status" value="1"/>
</dbReference>
<dbReference type="InterPro" id="IPR017970">
    <property type="entry name" value="Homeobox_CS"/>
</dbReference>
<feature type="domain" description="Homeobox" evidence="8">
    <location>
        <begin position="152"/>
        <end position="212"/>
    </location>
</feature>
<protein>
    <submittedName>
        <fullName evidence="10">Cnox-3</fullName>
    </submittedName>
    <submittedName>
        <fullName evidence="9">Cnox3 homeodomain protein</fullName>
    </submittedName>
</protein>
<dbReference type="PANTHER" id="PTHR24333">
    <property type="entry name" value="HOMEO BOX HB9 LIKE A-RELATED"/>
    <property type="match status" value="1"/>
</dbReference>
<evidence type="ECO:0000256" key="1">
    <source>
        <dbReference type="ARBA" id="ARBA00004123"/>
    </source>
</evidence>
<evidence type="ECO:0000256" key="7">
    <source>
        <dbReference type="SAM" id="MobiDB-lite"/>
    </source>
</evidence>
<keyword evidence="2 5" id="KW-0238">DNA-binding</keyword>
<accession>Q24780</accession>
<organism evidence="9">
    <name type="scientific">Eleutheria dichotoma</name>
    <dbReference type="NCBI Taxonomy" id="13050"/>
    <lineage>
        <taxon>Eukaryota</taxon>
        <taxon>Metazoa</taxon>
        <taxon>Cnidaria</taxon>
        <taxon>Hydrozoa</taxon>
        <taxon>Hydroidolina</taxon>
        <taxon>Anthoathecata</taxon>
        <taxon>Capitata</taxon>
        <taxon>Cladonematidae</taxon>
        <taxon>Eleutheria</taxon>
    </lineage>
</organism>
<keyword evidence="4 5" id="KW-0539">Nucleus</keyword>
<reference evidence="10" key="2">
    <citation type="journal article" date="2006" name="Curr. Biol.">
        <title>Axial patterning and diversification in the cnidaria predate the Hox system.</title>
        <authorList>
            <person name="Kamm K."/>
            <person name="Schierwater B."/>
            <person name="Jakob W."/>
            <person name="Dellaporta S."/>
            <person name="Miller D."/>
        </authorList>
    </citation>
    <scope>NUCLEOTIDE SEQUENCE</scope>
</reference>
<keyword evidence="3 5" id="KW-0371">Homeobox</keyword>
<sequence>MNSFNFEDNLNKDALYNRHPHVQNYSYLSINCKQPNDDAYVYNRQRVPSSPEIHGDTRMEQLSQRSYQTLQSRSHETEAPDYYSYEHIDDANKTLNYHYMNKNTYDNNTWQNNTPLSWHHNITSQPAAWHSTQTNTTPQLDQGYMSWNCCYVDSKRKRTSYSRRQIFELENEFNRSRYITREKRIELSMILNLTERQVKTWFQNRRMKTKKEKTMDDTSNDCSIKSKT</sequence>
<dbReference type="PROSITE" id="PS50071">
    <property type="entry name" value="HOMEOBOX_2"/>
    <property type="match status" value="1"/>
</dbReference>
<reference evidence="9" key="1">
    <citation type="journal article" date="1996" name="Mol. Phylogenet. Evol.">
        <title>Homeobox genes in the cnidarian Eleutheria dichotoma: evolutionary implications for the origin of Antennapedia-class (HOM/Hox) genes.</title>
        <authorList>
            <person name="Kuhn K."/>
            <person name="Streit B."/>
            <person name="Schierwater B."/>
        </authorList>
    </citation>
    <scope>NUCLEOTIDE SEQUENCE</scope>
</reference>
<dbReference type="Gene3D" id="1.10.10.60">
    <property type="entry name" value="Homeodomain-like"/>
    <property type="match status" value="1"/>
</dbReference>
<evidence type="ECO:0000259" key="8">
    <source>
        <dbReference type="PROSITE" id="PS50071"/>
    </source>
</evidence>
<dbReference type="PRINTS" id="PR00024">
    <property type="entry name" value="HOMEOBOX"/>
</dbReference>
<evidence type="ECO:0000256" key="5">
    <source>
        <dbReference type="PROSITE-ProRule" id="PRU00108"/>
    </source>
</evidence>
<dbReference type="EMBL" id="U41840">
    <property type="protein sequence ID" value="AAB48008.1"/>
    <property type="molecule type" value="mRNA"/>
</dbReference>
<dbReference type="SMART" id="SM00389">
    <property type="entry name" value="HOX"/>
    <property type="match status" value="1"/>
</dbReference>
<feature type="region of interest" description="Disordered" evidence="7">
    <location>
        <begin position="209"/>
        <end position="228"/>
    </location>
</feature>
<dbReference type="GO" id="GO:0003677">
    <property type="term" value="F:DNA binding"/>
    <property type="evidence" value="ECO:0007669"/>
    <property type="project" value="UniProtKB-UniRule"/>
</dbReference>
<dbReference type="InterPro" id="IPR050848">
    <property type="entry name" value="Homeobox_TF"/>
</dbReference>
<dbReference type="InterPro" id="IPR001356">
    <property type="entry name" value="HD"/>
</dbReference>
<dbReference type="SUPFAM" id="SSF46689">
    <property type="entry name" value="Homeodomain-like"/>
    <property type="match status" value="1"/>
</dbReference>
<evidence type="ECO:0000256" key="6">
    <source>
        <dbReference type="RuleBase" id="RU000682"/>
    </source>
</evidence>
<evidence type="ECO:0000256" key="2">
    <source>
        <dbReference type="ARBA" id="ARBA00023125"/>
    </source>
</evidence>
<dbReference type="CDD" id="cd00086">
    <property type="entry name" value="homeodomain"/>
    <property type="match status" value="1"/>
</dbReference>
<dbReference type="GO" id="GO:0005634">
    <property type="term" value="C:nucleus"/>
    <property type="evidence" value="ECO:0007669"/>
    <property type="project" value="UniProtKB-SubCell"/>
</dbReference>
<dbReference type="InterPro" id="IPR020479">
    <property type="entry name" value="HD_metazoa"/>
</dbReference>
<name>Q24780_9CNID</name>
<evidence type="ECO:0000256" key="3">
    <source>
        <dbReference type="ARBA" id="ARBA00023155"/>
    </source>
</evidence>
<proteinExistence type="evidence at transcript level"/>
<dbReference type="PROSITE" id="PS00027">
    <property type="entry name" value="HOMEOBOX_1"/>
    <property type="match status" value="1"/>
</dbReference>